<dbReference type="Pfam" id="PF13468">
    <property type="entry name" value="Glyoxalase_3"/>
    <property type="match status" value="1"/>
</dbReference>
<dbReference type="EMBL" id="JAPJZI010000001">
    <property type="protein sequence ID" value="MDA5398519.1"/>
    <property type="molecule type" value="Genomic_DNA"/>
</dbReference>
<organism evidence="2 3">
    <name type="scientific">Hoeflea prorocentri</name>
    <dbReference type="NCBI Taxonomy" id="1922333"/>
    <lineage>
        <taxon>Bacteria</taxon>
        <taxon>Pseudomonadati</taxon>
        <taxon>Pseudomonadota</taxon>
        <taxon>Alphaproteobacteria</taxon>
        <taxon>Hyphomicrobiales</taxon>
        <taxon>Rhizobiaceae</taxon>
        <taxon>Hoeflea</taxon>
    </lineage>
</organism>
<proteinExistence type="predicted"/>
<dbReference type="AlphaFoldDB" id="A0A9X3UKC0"/>
<comment type="caution">
    <text evidence="2">The sequence shown here is derived from an EMBL/GenBank/DDBJ whole genome shotgun (WGS) entry which is preliminary data.</text>
</comment>
<dbReference type="InterPro" id="IPR029068">
    <property type="entry name" value="Glyas_Bleomycin-R_OHBP_Dase"/>
</dbReference>
<dbReference type="RefSeq" id="WP_267989933.1">
    <property type="nucleotide sequence ID" value="NZ_JAPJZI010000001.1"/>
</dbReference>
<feature type="domain" description="Glyoxalase-like" evidence="1">
    <location>
        <begin position="12"/>
        <end position="202"/>
    </location>
</feature>
<reference evidence="2" key="1">
    <citation type="submission" date="2022-11" db="EMBL/GenBank/DDBJ databases">
        <title>Draft genome sequence of Hoeflea poritis E7-10 and Hoeflea prorocentri PM5-8, separated from scleractinian coral Porites lutea and marine dinoflagellate.</title>
        <authorList>
            <person name="Zhang G."/>
            <person name="Wei Q."/>
            <person name="Cai L."/>
        </authorList>
    </citation>
    <scope>NUCLEOTIDE SEQUENCE</scope>
    <source>
        <strain evidence="2">PM5-8</strain>
    </source>
</reference>
<dbReference type="SUPFAM" id="SSF54593">
    <property type="entry name" value="Glyoxalase/Bleomycin resistance protein/Dihydroxybiphenyl dioxygenase"/>
    <property type="match status" value="2"/>
</dbReference>
<dbReference type="Proteomes" id="UP001151234">
    <property type="component" value="Unassembled WGS sequence"/>
</dbReference>
<evidence type="ECO:0000313" key="2">
    <source>
        <dbReference type="EMBL" id="MDA5398519.1"/>
    </source>
</evidence>
<keyword evidence="3" id="KW-1185">Reference proteome</keyword>
<gene>
    <name evidence="2" type="ORF">OQ273_08050</name>
</gene>
<name>A0A9X3UKC0_9HYPH</name>
<dbReference type="Gene3D" id="3.10.180.10">
    <property type="entry name" value="2,3-Dihydroxybiphenyl 1,2-Dioxygenase, domain 1"/>
    <property type="match status" value="1"/>
</dbReference>
<dbReference type="InterPro" id="IPR025870">
    <property type="entry name" value="Glyoxalase-like_dom"/>
</dbReference>
<evidence type="ECO:0000313" key="3">
    <source>
        <dbReference type="Proteomes" id="UP001151234"/>
    </source>
</evidence>
<sequence length="298" mass="32317">MADLNGDGPRPVDHIVLPTADLGTARQRLDALGFTVAPEARHPFGTANACVFLGDGTFLEPIAVAQRELCERSAIDGNVFVARDQAYRFRRGEEGCSALVMGTQNAEEDRRQFVNAGISAGLNLEFARPFETLDGTRDVAGFELAFAADLRAPDVFFFTCERKNPSDVDKSALETHDNGVVSIRQVVLSEQNPSDFQYLLQEIADQREVNAHSFGIELDAGNATVLALNGTGLKAYFGVEGGTHARGLRMRGIVFATDRFDALEDRLKQNGIAFSFVGGRLVVPEHSGQGAFFAFEAV</sequence>
<protein>
    <submittedName>
        <fullName evidence="2">VOC family protein</fullName>
    </submittedName>
</protein>
<accession>A0A9X3UKC0</accession>
<evidence type="ECO:0000259" key="1">
    <source>
        <dbReference type="Pfam" id="PF13468"/>
    </source>
</evidence>